<dbReference type="InterPro" id="IPR013780">
    <property type="entry name" value="Glyco_hydro_b"/>
</dbReference>
<dbReference type="InterPro" id="IPR002241">
    <property type="entry name" value="Glyco_hydro_27"/>
</dbReference>
<evidence type="ECO:0000259" key="7">
    <source>
        <dbReference type="Pfam" id="PF17801"/>
    </source>
</evidence>
<comment type="similarity">
    <text evidence="1 5">Belongs to the glycosyl hydrolase 27 family.</text>
</comment>
<feature type="domain" description="Alpha galactosidase C-terminal" evidence="7">
    <location>
        <begin position="681"/>
        <end position="754"/>
    </location>
</feature>
<evidence type="ECO:0000313" key="9">
    <source>
        <dbReference type="Proteomes" id="UP001165069"/>
    </source>
</evidence>
<keyword evidence="5" id="KW-1015">Disulfide bond</keyword>
<dbReference type="InterPro" id="IPR015919">
    <property type="entry name" value="Cadherin-like_sf"/>
</dbReference>
<keyword evidence="2 6" id="KW-0732">Signal</keyword>
<dbReference type="InterPro" id="IPR013785">
    <property type="entry name" value="Aldolase_TIM"/>
</dbReference>
<keyword evidence="3 5" id="KW-0378">Hydrolase</keyword>
<dbReference type="EMBL" id="BSDE01000001">
    <property type="protein sequence ID" value="GLH71698.1"/>
    <property type="molecule type" value="Genomic_DNA"/>
</dbReference>
<dbReference type="Gene3D" id="3.20.20.70">
    <property type="entry name" value="Aldolase class I"/>
    <property type="match status" value="1"/>
</dbReference>
<dbReference type="PANTHER" id="PTHR11452">
    <property type="entry name" value="ALPHA-GALACTOSIDASE/ALPHA-N-ACETYLGALACTOSAMINIDASE"/>
    <property type="match status" value="1"/>
</dbReference>
<dbReference type="Pfam" id="PF05345">
    <property type="entry name" value="He_PIG"/>
    <property type="match status" value="1"/>
</dbReference>
<proteinExistence type="inferred from homology"/>
<keyword evidence="9" id="KW-1185">Reference proteome</keyword>
<evidence type="ECO:0000256" key="1">
    <source>
        <dbReference type="ARBA" id="ARBA00009743"/>
    </source>
</evidence>
<feature type="chain" id="PRO_5046459459" description="Alpha-galactosidase" evidence="6">
    <location>
        <begin position="25"/>
        <end position="759"/>
    </location>
</feature>
<dbReference type="SUPFAM" id="SSF49313">
    <property type="entry name" value="Cadherin-like"/>
    <property type="match status" value="1"/>
</dbReference>
<dbReference type="InterPro" id="IPR017853">
    <property type="entry name" value="GH"/>
</dbReference>
<dbReference type="EC" id="3.2.1.22" evidence="5"/>
<dbReference type="Gene3D" id="2.60.40.1180">
    <property type="entry name" value="Golgi alpha-mannosidase II"/>
    <property type="match status" value="1"/>
</dbReference>
<dbReference type="SUPFAM" id="SSF51011">
    <property type="entry name" value="Glycosyl hydrolase domain"/>
    <property type="match status" value="1"/>
</dbReference>
<dbReference type="Pfam" id="PF16499">
    <property type="entry name" value="Melibiase_2"/>
    <property type="match status" value="1"/>
</dbReference>
<dbReference type="Pfam" id="PF17801">
    <property type="entry name" value="Melibiase_C"/>
    <property type="match status" value="1"/>
</dbReference>
<dbReference type="SUPFAM" id="SSF51445">
    <property type="entry name" value="(Trans)glycosidases"/>
    <property type="match status" value="1"/>
</dbReference>
<evidence type="ECO:0000313" key="8">
    <source>
        <dbReference type="EMBL" id="GLH71698.1"/>
    </source>
</evidence>
<dbReference type="Gene3D" id="2.60.40.10">
    <property type="entry name" value="Immunoglobulins"/>
    <property type="match status" value="1"/>
</dbReference>
<evidence type="ECO:0000256" key="6">
    <source>
        <dbReference type="SAM" id="SignalP"/>
    </source>
</evidence>
<evidence type="ECO:0000256" key="4">
    <source>
        <dbReference type="ARBA" id="ARBA00023295"/>
    </source>
</evidence>
<sequence length="759" mass="83692">MAIPSSCMALVAALLIAPSLSAQAVIDLQRPWKFIPGDNAAYRQPDFDDSAWVSLKVDRVWEEQGYEKLDGYAWYRVRFVLPEKMRQDDTLKAGVRFDLGKVNNFDQSYLNGQLLGCNTKVAALNEAPDPDYIKAPSTLLNEERLYVIPVDDPRLKWGAENVLAIRVYDEGGLGGMFNGGQNVRMIRLSDSVEMEPRTSAFEFSAKGLKKTLRVSNTSQERRLKGTFTVDAKGVLSGAAVLHKAFPLELAPGAFMEVPVVLGNQEQSCLVTYTYDLGGDRAVRSETSPYLLTPKVSAAPRINGPAVVGARPGRDFIFTVPVSGERPIRIQAKGLPAGLKLDEATGILRGTTPAAGTYKVTFTARNAKGSAVRELEFAIGDRLALTPPMGWNSWNAWGLAVDEEKVVASAKTFVAKGLRDHGWGYVNIDDGWEIKGSSPEPKRLPDGTIRVNEKFPNMARLGDRLHDLGLKFGIYSSPGPLTCGQYTASYQHEVQDARSFASWGVDYLKYDWCSYDQIAKDQSKAELMKPYQIMHEALAKTDRDIVYSLCQYGMGKVWEWGDQVGGQLWRTTEDIEDTWKSMSDIGFAQAVSSPFAKPGNWNDPDMLVVGWVGWGPSLHMSRLTADEQYTHLSLWSLLSAPLLIGCDMTRLDDFTLNLLTNDEVLAVDQDRLGRQAVPVLMEGEIQVWVKELADGGRAFGIFNLGNTPADYTVDLAKLGLKGRQQVRDLWRQKALGAASGRLPTRVAPHGVVLLKASAAK</sequence>
<organism evidence="8 9">
    <name type="scientific">Geothrix limicola</name>
    <dbReference type="NCBI Taxonomy" id="2927978"/>
    <lineage>
        <taxon>Bacteria</taxon>
        <taxon>Pseudomonadati</taxon>
        <taxon>Acidobacteriota</taxon>
        <taxon>Holophagae</taxon>
        <taxon>Holophagales</taxon>
        <taxon>Holophagaceae</taxon>
        <taxon>Geothrix</taxon>
    </lineage>
</organism>
<reference evidence="8 9" key="1">
    <citation type="journal article" date="2023" name="Antonie Van Leeuwenhoek">
        <title>Mesoterricola silvestris gen. nov., sp. nov., Mesoterricola sediminis sp. nov., Geothrix oryzae sp. nov., Geothrix edaphica sp. nov., Geothrix rubra sp. nov., and Geothrix limicola sp. nov., six novel members of Acidobacteriota isolated from soils.</title>
        <authorList>
            <person name="Itoh H."/>
            <person name="Sugisawa Y."/>
            <person name="Mise K."/>
            <person name="Xu Z."/>
            <person name="Kuniyasu M."/>
            <person name="Ushijima N."/>
            <person name="Kawano K."/>
            <person name="Kobayashi E."/>
            <person name="Shiratori Y."/>
            <person name="Masuda Y."/>
            <person name="Senoo K."/>
        </authorList>
    </citation>
    <scope>NUCLEOTIDE SEQUENCE [LARGE SCALE GENOMIC DNA]</scope>
    <source>
        <strain evidence="8 9">Red804</strain>
    </source>
</reference>
<dbReference type="PANTHER" id="PTHR11452:SF75">
    <property type="entry name" value="ALPHA-GALACTOSIDASE MEL1"/>
    <property type="match status" value="1"/>
</dbReference>
<dbReference type="InterPro" id="IPR008979">
    <property type="entry name" value="Galactose-bd-like_sf"/>
</dbReference>
<dbReference type="RefSeq" id="WP_285569118.1">
    <property type="nucleotide sequence ID" value="NZ_BSDE01000001.1"/>
</dbReference>
<evidence type="ECO:0000256" key="3">
    <source>
        <dbReference type="ARBA" id="ARBA00022801"/>
    </source>
</evidence>
<comment type="caution">
    <text evidence="8">The sequence shown here is derived from an EMBL/GenBank/DDBJ whole genome shotgun (WGS) entry which is preliminary data.</text>
</comment>
<feature type="signal peptide" evidence="6">
    <location>
        <begin position="1"/>
        <end position="24"/>
    </location>
</feature>
<dbReference type="Proteomes" id="UP001165069">
    <property type="component" value="Unassembled WGS sequence"/>
</dbReference>
<protein>
    <recommendedName>
        <fullName evidence="5">Alpha-galactosidase</fullName>
        <ecNumber evidence="5">3.2.1.22</ecNumber>
    </recommendedName>
    <alternativeName>
        <fullName evidence="5">Melibiase</fullName>
    </alternativeName>
</protein>
<dbReference type="Gene3D" id="2.60.120.260">
    <property type="entry name" value="Galactose-binding domain-like"/>
    <property type="match status" value="1"/>
</dbReference>
<dbReference type="CDD" id="cd14792">
    <property type="entry name" value="GH27"/>
    <property type="match status" value="1"/>
</dbReference>
<name>A0ABQ5QBD3_9BACT</name>
<accession>A0ABQ5QBD3</accession>
<keyword evidence="4 5" id="KW-0326">Glycosidase</keyword>
<evidence type="ECO:0000256" key="2">
    <source>
        <dbReference type="ARBA" id="ARBA00022729"/>
    </source>
</evidence>
<dbReference type="PRINTS" id="PR00740">
    <property type="entry name" value="GLHYDRLASE27"/>
</dbReference>
<dbReference type="InterPro" id="IPR013783">
    <property type="entry name" value="Ig-like_fold"/>
</dbReference>
<dbReference type="SUPFAM" id="SSF49785">
    <property type="entry name" value="Galactose-binding domain-like"/>
    <property type="match status" value="1"/>
</dbReference>
<dbReference type="InterPro" id="IPR041233">
    <property type="entry name" value="Melibiase_C"/>
</dbReference>
<gene>
    <name evidence="8" type="ORF">GETHLI_02000</name>
</gene>
<comment type="catalytic activity">
    <reaction evidence="5">
        <text>Hydrolysis of terminal, non-reducing alpha-D-galactose residues in alpha-D-galactosides, including galactose oligosaccharides, galactomannans and galactolipids.</text>
        <dbReference type="EC" id="3.2.1.22"/>
    </reaction>
</comment>
<evidence type="ECO:0000256" key="5">
    <source>
        <dbReference type="RuleBase" id="RU361168"/>
    </source>
</evidence>